<name>A0A9D4EN04_DREPO</name>
<dbReference type="InterPro" id="IPR036236">
    <property type="entry name" value="Znf_C2H2_sf"/>
</dbReference>
<proteinExistence type="predicted"/>
<evidence type="ECO:0000259" key="2">
    <source>
        <dbReference type="PROSITE" id="PS50157"/>
    </source>
</evidence>
<dbReference type="AlphaFoldDB" id="A0A9D4EN04"/>
<organism evidence="3 4">
    <name type="scientific">Dreissena polymorpha</name>
    <name type="common">Zebra mussel</name>
    <name type="synonym">Mytilus polymorpha</name>
    <dbReference type="NCBI Taxonomy" id="45954"/>
    <lineage>
        <taxon>Eukaryota</taxon>
        <taxon>Metazoa</taxon>
        <taxon>Spiralia</taxon>
        <taxon>Lophotrochozoa</taxon>
        <taxon>Mollusca</taxon>
        <taxon>Bivalvia</taxon>
        <taxon>Autobranchia</taxon>
        <taxon>Heteroconchia</taxon>
        <taxon>Euheterodonta</taxon>
        <taxon>Imparidentia</taxon>
        <taxon>Neoheterodontei</taxon>
        <taxon>Myida</taxon>
        <taxon>Dreissenoidea</taxon>
        <taxon>Dreissenidae</taxon>
        <taxon>Dreissena</taxon>
    </lineage>
</organism>
<keyword evidence="4" id="KW-1185">Reference proteome</keyword>
<gene>
    <name evidence="3" type="ORF">DPMN_160344</name>
</gene>
<dbReference type="GO" id="GO:0008270">
    <property type="term" value="F:zinc ion binding"/>
    <property type="evidence" value="ECO:0007669"/>
    <property type="project" value="UniProtKB-KW"/>
</dbReference>
<keyword evidence="1" id="KW-0862">Zinc</keyword>
<dbReference type="InterPro" id="IPR013087">
    <property type="entry name" value="Znf_C2H2_type"/>
</dbReference>
<dbReference type="EMBL" id="JAIWYP010000008">
    <property type="protein sequence ID" value="KAH3782429.1"/>
    <property type="molecule type" value="Genomic_DNA"/>
</dbReference>
<keyword evidence="1" id="KW-0863">Zinc-finger</keyword>
<dbReference type="Gene3D" id="3.30.160.60">
    <property type="entry name" value="Classic Zinc Finger"/>
    <property type="match status" value="1"/>
</dbReference>
<feature type="domain" description="C2H2-type" evidence="2">
    <location>
        <begin position="67"/>
        <end position="95"/>
    </location>
</feature>
<reference evidence="3" key="1">
    <citation type="journal article" date="2019" name="bioRxiv">
        <title>The Genome of the Zebra Mussel, Dreissena polymorpha: A Resource for Invasive Species Research.</title>
        <authorList>
            <person name="McCartney M.A."/>
            <person name="Auch B."/>
            <person name="Kono T."/>
            <person name="Mallez S."/>
            <person name="Zhang Y."/>
            <person name="Obille A."/>
            <person name="Becker A."/>
            <person name="Abrahante J.E."/>
            <person name="Garbe J."/>
            <person name="Badalamenti J.P."/>
            <person name="Herman A."/>
            <person name="Mangelson H."/>
            <person name="Liachko I."/>
            <person name="Sullivan S."/>
            <person name="Sone E.D."/>
            <person name="Koren S."/>
            <person name="Silverstein K.A.T."/>
            <person name="Beckman K.B."/>
            <person name="Gohl D.M."/>
        </authorList>
    </citation>
    <scope>NUCLEOTIDE SEQUENCE</scope>
    <source>
        <strain evidence="3">Duluth1</strain>
        <tissue evidence="3">Whole animal</tissue>
    </source>
</reference>
<dbReference type="PROSITE" id="PS00028">
    <property type="entry name" value="ZINC_FINGER_C2H2_1"/>
    <property type="match status" value="1"/>
</dbReference>
<sequence>MASKHEGPKCHVCVQCCRSFADKYLLAAHEKSAKKEGLWKCDQSGLAVGSENDHKELVKTNMPDKCYRCEECFKTYKRKTNISRHASTSHKSVNTD</sequence>
<reference evidence="3" key="2">
    <citation type="submission" date="2020-11" db="EMBL/GenBank/DDBJ databases">
        <authorList>
            <person name="McCartney M.A."/>
            <person name="Auch B."/>
            <person name="Kono T."/>
            <person name="Mallez S."/>
            <person name="Becker A."/>
            <person name="Gohl D.M."/>
            <person name="Silverstein K.A.T."/>
            <person name="Koren S."/>
            <person name="Bechman K.B."/>
            <person name="Herman A."/>
            <person name="Abrahante J.E."/>
            <person name="Garbe J."/>
        </authorList>
    </citation>
    <scope>NUCLEOTIDE SEQUENCE</scope>
    <source>
        <strain evidence="3">Duluth1</strain>
        <tissue evidence="3">Whole animal</tissue>
    </source>
</reference>
<keyword evidence="1" id="KW-0479">Metal-binding</keyword>
<evidence type="ECO:0000313" key="3">
    <source>
        <dbReference type="EMBL" id="KAH3782429.1"/>
    </source>
</evidence>
<protein>
    <recommendedName>
        <fullName evidence="2">C2H2-type domain-containing protein</fullName>
    </recommendedName>
</protein>
<accession>A0A9D4EN04</accession>
<dbReference type="PROSITE" id="PS50157">
    <property type="entry name" value="ZINC_FINGER_C2H2_2"/>
    <property type="match status" value="1"/>
</dbReference>
<dbReference type="Proteomes" id="UP000828390">
    <property type="component" value="Unassembled WGS sequence"/>
</dbReference>
<evidence type="ECO:0000313" key="4">
    <source>
        <dbReference type="Proteomes" id="UP000828390"/>
    </source>
</evidence>
<comment type="caution">
    <text evidence="3">The sequence shown here is derived from an EMBL/GenBank/DDBJ whole genome shotgun (WGS) entry which is preliminary data.</text>
</comment>
<evidence type="ECO:0000256" key="1">
    <source>
        <dbReference type="PROSITE-ProRule" id="PRU00042"/>
    </source>
</evidence>
<dbReference type="SUPFAM" id="SSF57667">
    <property type="entry name" value="beta-beta-alpha zinc fingers"/>
    <property type="match status" value="2"/>
</dbReference>